<evidence type="ECO:0000313" key="3">
    <source>
        <dbReference type="Proteomes" id="UP000286147"/>
    </source>
</evidence>
<sequence>MPDWNLECEIKIRTLEALKENLDKEIDELINIAKKVQQEHLEVIEVQQNLNDIEKGPLTISEFAKKAKVSYGAIYERVRTGVIKAKRDGRITRIPYSEYENYMQRI</sequence>
<proteinExistence type="predicted"/>
<name>A0A412CGM6_9FIRM</name>
<evidence type="ECO:0000256" key="1">
    <source>
        <dbReference type="SAM" id="Coils"/>
    </source>
</evidence>
<dbReference type="EMBL" id="QRTP01000004">
    <property type="protein sequence ID" value="RGQ85530.1"/>
    <property type="molecule type" value="Genomic_DNA"/>
</dbReference>
<gene>
    <name evidence="2" type="ORF">DWY77_02675</name>
</gene>
<comment type="caution">
    <text evidence="2">The sequence shown here is derived from an EMBL/GenBank/DDBJ whole genome shotgun (WGS) entry which is preliminary data.</text>
</comment>
<dbReference type="Proteomes" id="UP000286147">
    <property type="component" value="Unassembled WGS sequence"/>
</dbReference>
<keyword evidence="1" id="KW-0175">Coiled coil</keyword>
<reference evidence="2 3" key="1">
    <citation type="submission" date="2018-08" db="EMBL/GenBank/DDBJ databases">
        <title>A genome reference for cultivated species of the human gut microbiota.</title>
        <authorList>
            <person name="Zou Y."/>
            <person name="Xue W."/>
            <person name="Luo G."/>
        </authorList>
    </citation>
    <scope>NUCLEOTIDE SEQUENCE [LARGE SCALE GENOMIC DNA]</scope>
    <source>
        <strain evidence="2 3">AF27-12</strain>
    </source>
</reference>
<dbReference type="AlphaFoldDB" id="A0A412CGM6"/>
<organism evidence="2 3">
    <name type="scientific">Megamonas rupellensis</name>
    <dbReference type="NCBI Taxonomy" id="491921"/>
    <lineage>
        <taxon>Bacteria</taxon>
        <taxon>Bacillati</taxon>
        <taxon>Bacillota</taxon>
        <taxon>Negativicutes</taxon>
        <taxon>Selenomonadales</taxon>
        <taxon>Selenomonadaceae</taxon>
        <taxon>Megamonas</taxon>
    </lineage>
</organism>
<protein>
    <submittedName>
        <fullName evidence="2">Uncharacterized protein</fullName>
    </submittedName>
</protein>
<evidence type="ECO:0000313" key="2">
    <source>
        <dbReference type="EMBL" id="RGQ85530.1"/>
    </source>
</evidence>
<dbReference type="RefSeq" id="WP_118035596.1">
    <property type="nucleotide sequence ID" value="NZ_QRTP01000004.1"/>
</dbReference>
<accession>A0A412CGM6</accession>
<feature type="coiled-coil region" evidence="1">
    <location>
        <begin position="5"/>
        <end position="39"/>
    </location>
</feature>